<keyword evidence="2" id="KW-1185">Reference proteome</keyword>
<name>A0AAE0B8T9_9ROSI</name>
<dbReference type="Pfam" id="PF05056">
    <property type="entry name" value="DUF674"/>
    <property type="match status" value="1"/>
</dbReference>
<evidence type="ECO:0000313" key="2">
    <source>
        <dbReference type="Proteomes" id="UP001281410"/>
    </source>
</evidence>
<accession>A0AAE0B8T9</accession>
<dbReference type="AlphaFoldDB" id="A0AAE0B8T9"/>
<proteinExistence type="predicted"/>
<dbReference type="InterPro" id="IPR007750">
    <property type="entry name" value="DUF674"/>
</dbReference>
<comment type="caution">
    <text evidence="1">The sequence shown here is derived from an EMBL/GenBank/DDBJ whole genome shotgun (WGS) entry which is preliminary data.</text>
</comment>
<gene>
    <name evidence="1" type="ORF">Dsin_004107</name>
</gene>
<dbReference type="Proteomes" id="UP001281410">
    <property type="component" value="Unassembled WGS sequence"/>
</dbReference>
<reference evidence="1" key="1">
    <citation type="journal article" date="2023" name="Plant J.">
        <title>Genome sequences and population genomics provide insights into the demographic history, inbreeding, and mutation load of two 'living fossil' tree species of Dipteronia.</title>
        <authorList>
            <person name="Feng Y."/>
            <person name="Comes H.P."/>
            <person name="Chen J."/>
            <person name="Zhu S."/>
            <person name="Lu R."/>
            <person name="Zhang X."/>
            <person name="Li P."/>
            <person name="Qiu J."/>
            <person name="Olsen K.M."/>
            <person name="Qiu Y."/>
        </authorList>
    </citation>
    <scope>NUCLEOTIDE SEQUENCE</scope>
    <source>
        <strain evidence="1">NBL</strain>
    </source>
</reference>
<sequence>MADMKLRLKLFIDTEAKKVLFAEAGNDIVDYLFYFLSLPVGSVVRLLREKGVAGCLADLYESFENLDETLHKKWQKQGFADKS</sequence>
<dbReference type="PANTHER" id="PTHR33103">
    <property type="entry name" value="OS01G0153900 PROTEIN"/>
    <property type="match status" value="1"/>
</dbReference>
<evidence type="ECO:0000313" key="1">
    <source>
        <dbReference type="EMBL" id="KAK3232226.1"/>
    </source>
</evidence>
<dbReference type="EMBL" id="JANJYJ010000001">
    <property type="protein sequence ID" value="KAK3232226.1"/>
    <property type="molecule type" value="Genomic_DNA"/>
</dbReference>
<protein>
    <submittedName>
        <fullName evidence="1">Uncharacterized protein</fullName>
    </submittedName>
</protein>
<dbReference type="PANTHER" id="PTHR33103:SF19">
    <property type="entry name" value="OS09G0544700 PROTEIN"/>
    <property type="match status" value="1"/>
</dbReference>
<organism evidence="1 2">
    <name type="scientific">Dipteronia sinensis</name>
    <dbReference type="NCBI Taxonomy" id="43782"/>
    <lineage>
        <taxon>Eukaryota</taxon>
        <taxon>Viridiplantae</taxon>
        <taxon>Streptophyta</taxon>
        <taxon>Embryophyta</taxon>
        <taxon>Tracheophyta</taxon>
        <taxon>Spermatophyta</taxon>
        <taxon>Magnoliopsida</taxon>
        <taxon>eudicotyledons</taxon>
        <taxon>Gunneridae</taxon>
        <taxon>Pentapetalae</taxon>
        <taxon>rosids</taxon>
        <taxon>malvids</taxon>
        <taxon>Sapindales</taxon>
        <taxon>Sapindaceae</taxon>
        <taxon>Hippocastanoideae</taxon>
        <taxon>Acereae</taxon>
        <taxon>Dipteronia</taxon>
    </lineage>
</organism>